<feature type="transmembrane region" description="Helical" evidence="1">
    <location>
        <begin position="60"/>
        <end position="82"/>
    </location>
</feature>
<evidence type="ECO:0008006" key="3">
    <source>
        <dbReference type="Google" id="ProtNLM"/>
    </source>
</evidence>
<organism evidence="2">
    <name type="scientific">Arion vulgaris</name>
    <dbReference type="NCBI Taxonomy" id="1028688"/>
    <lineage>
        <taxon>Eukaryota</taxon>
        <taxon>Metazoa</taxon>
        <taxon>Spiralia</taxon>
        <taxon>Lophotrochozoa</taxon>
        <taxon>Mollusca</taxon>
        <taxon>Gastropoda</taxon>
        <taxon>Heterobranchia</taxon>
        <taxon>Euthyneura</taxon>
        <taxon>Panpulmonata</taxon>
        <taxon>Eupulmonata</taxon>
        <taxon>Stylommatophora</taxon>
        <taxon>Helicina</taxon>
        <taxon>Arionoidea</taxon>
        <taxon>Arionidae</taxon>
        <taxon>Arion</taxon>
    </lineage>
</organism>
<feature type="non-terminal residue" evidence="2">
    <location>
        <position position="1"/>
    </location>
</feature>
<evidence type="ECO:0000256" key="1">
    <source>
        <dbReference type="SAM" id="Phobius"/>
    </source>
</evidence>
<name>A0A0B6YVM7_9EUPU</name>
<keyword evidence="1" id="KW-0472">Membrane</keyword>
<gene>
    <name evidence="2" type="primary">ORF37504</name>
</gene>
<dbReference type="AlphaFoldDB" id="A0A0B6YVM7"/>
<sequence length="100" mass="11292">ISFLAQSDDTLKSCDNIVDIQSPQFSLKNPIRRSQQSKSNQSLITAKRARKALRATRTTIIAFAITIGFILSYLPHLILMILRSVQTDFEHHLDDAPLNL</sequence>
<dbReference type="EMBL" id="HACG01012951">
    <property type="protein sequence ID" value="CEK59816.1"/>
    <property type="molecule type" value="Transcribed_RNA"/>
</dbReference>
<keyword evidence="1" id="KW-1133">Transmembrane helix</keyword>
<reference evidence="2" key="1">
    <citation type="submission" date="2014-12" db="EMBL/GenBank/DDBJ databases">
        <title>Insight into the proteome of Arion vulgaris.</title>
        <authorList>
            <person name="Aradska J."/>
            <person name="Bulat T."/>
            <person name="Smidak R."/>
            <person name="Sarate P."/>
            <person name="Gangsoo J."/>
            <person name="Sialana F."/>
            <person name="Bilban M."/>
            <person name="Lubec G."/>
        </authorList>
    </citation>
    <scope>NUCLEOTIDE SEQUENCE</scope>
    <source>
        <tissue evidence="2">Skin</tissue>
    </source>
</reference>
<protein>
    <recommendedName>
        <fullName evidence="3">G-protein coupled receptors family 1 profile domain-containing protein</fullName>
    </recommendedName>
</protein>
<accession>A0A0B6YVM7</accession>
<evidence type="ECO:0000313" key="2">
    <source>
        <dbReference type="EMBL" id="CEK59816.1"/>
    </source>
</evidence>
<dbReference type="Gene3D" id="1.20.1070.10">
    <property type="entry name" value="Rhodopsin 7-helix transmembrane proteins"/>
    <property type="match status" value="1"/>
</dbReference>
<proteinExistence type="predicted"/>
<keyword evidence="1" id="KW-0812">Transmembrane</keyword>
<feature type="non-terminal residue" evidence="2">
    <location>
        <position position="100"/>
    </location>
</feature>